<evidence type="ECO:0000313" key="12">
    <source>
        <dbReference type="EMBL" id="KAK2637210.1"/>
    </source>
</evidence>
<dbReference type="Pfam" id="PF23598">
    <property type="entry name" value="LRR_14"/>
    <property type="match status" value="1"/>
</dbReference>
<protein>
    <recommendedName>
        <fullName evidence="11">Disease resistance R13L4/SHOC-2-like LRR domain-containing protein</fullName>
    </recommendedName>
</protein>
<dbReference type="SUPFAM" id="SSF52058">
    <property type="entry name" value="L domain-like"/>
    <property type="match status" value="1"/>
</dbReference>
<evidence type="ECO:0000256" key="2">
    <source>
        <dbReference type="ARBA" id="ARBA00009592"/>
    </source>
</evidence>
<dbReference type="InterPro" id="IPR055414">
    <property type="entry name" value="LRR_R13L4/SHOC2-like"/>
</dbReference>
<comment type="caution">
    <text evidence="12">The sequence shown here is derived from an EMBL/GenBank/DDBJ whole genome shotgun (WGS) entry which is preliminary data.</text>
</comment>
<dbReference type="FunFam" id="3.80.10.10:FF:000383">
    <property type="entry name" value="Leucine-rich repeat receptor protein kinase EMS1"/>
    <property type="match status" value="1"/>
</dbReference>
<dbReference type="PANTHER" id="PTHR27004:SF203">
    <property type="entry name" value="LEUCINE-RICH REPEAT-CONTAINING N-TERMINAL PLANT-TYPE DOMAIN-CONTAINING PROTEIN"/>
    <property type="match status" value="1"/>
</dbReference>
<organism evidence="12 13">
    <name type="scientific">Dipteronia dyeriana</name>
    <dbReference type="NCBI Taxonomy" id="168575"/>
    <lineage>
        <taxon>Eukaryota</taxon>
        <taxon>Viridiplantae</taxon>
        <taxon>Streptophyta</taxon>
        <taxon>Embryophyta</taxon>
        <taxon>Tracheophyta</taxon>
        <taxon>Spermatophyta</taxon>
        <taxon>Magnoliopsida</taxon>
        <taxon>eudicotyledons</taxon>
        <taxon>Gunneridae</taxon>
        <taxon>Pentapetalae</taxon>
        <taxon>rosids</taxon>
        <taxon>malvids</taxon>
        <taxon>Sapindales</taxon>
        <taxon>Sapindaceae</taxon>
        <taxon>Hippocastanoideae</taxon>
        <taxon>Acereae</taxon>
        <taxon>Dipteronia</taxon>
    </lineage>
</organism>
<keyword evidence="4" id="KW-0433">Leucine-rich repeat</keyword>
<keyword evidence="9" id="KW-0675">Receptor</keyword>
<evidence type="ECO:0000259" key="11">
    <source>
        <dbReference type="Pfam" id="PF23598"/>
    </source>
</evidence>
<keyword evidence="3" id="KW-1003">Cell membrane</keyword>
<evidence type="ECO:0000256" key="10">
    <source>
        <dbReference type="ARBA" id="ARBA00023180"/>
    </source>
</evidence>
<evidence type="ECO:0000256" key="6">
    <source>
        <dbReference type="ARBA" id="ARBA00022737"/>
    </source>
</evidence>
<keyword evidence="7" id="KW-1133">Transmembrane helix</keyword>
<dbReference type="Proteomes" id="UP001280121">
    <property type="component" value="Unassembled WGS sequence"/>
</dbReference>
<reference evidence="12" key="1">
    <citation type="journal article" date="2023" name="Plant J.">
        <title>Genome sequences and population genomics provide insights into the demographic history, inbreeding, and mutation load of two 'living fossil' tree species of Dipteronia.</title>
        <authorList>
            <person name="Feng Y."/>
            <person name="Comes H.P."/>
            <person name="Chen J."/>
            <person name="Zhu S."/>
            <person name="Lu R."/>
            <person name="Zhang X."/>
            <person name="Li P."/>
            <person name="Qiu J."/>
            <person name="Olsen K.M."/>
            <person name="Qiu Y."/>
        </authorList>
    </citation>
    <scope>NUCLEOTIDE SEQUENCE</scope>
    <source>
        <strain evidence="12">KIB01</strain>
    </source>
</reference>
<dbReference type="EMBL" id="JANJYI010000009">
    <property type="protein sequence ID" value="KAK2637210.1"/>
    <property type="molecule type" value="Genomic_DNA"/>
</dbReference>
<evidence type="ECO:0000256" key="8">
    <source>
        <dbReference type="ARBA" id="ARBA00023136"/>
    </source>
</evidence>
<dbReference type="Gene3D" id="3.80.10.10">
    <property type="entry name" value="Ribonuclease Inhibitor"/>
    <property type="match status" value="1"/>
</dbReference>
<proteinExistence type="inferred from homology"/>
<comment type="subcellular location">
    <subcellularLocation>
        <location evidence="1">Cell membrane</location>
        <topology evidence="1">Single-pass type I membrane protein</topology>
    </subcellularLocation>
</comment>
<keyword evidence="8" id="KW-0472">Membrane</keyword>
<sequence>MEQLRTLVPLEWCFVWLSAPELDLGNKSLGGQLSPFIGNLSFLRWIFLSDNNFYGIIPNEVSFLFKLETLILANSSFSGEIPTAIGNLLKLETLHLANNHLTGQFPASIGNLSALLLLDVHYNSLSGTIPYSVGELRSLEELGLSGNSIYGMVPPPIFNIYSLTILSLALNRLDGSLPHNICYDLPKLKLFTVYSSNNFSGPLPYSLANTSNRNYFSGFKNLSFLSLSENNLGTGTGNDLHFLTSINCS</sequence>
<comment type="similarity">
    <text evidence="2">Belongs to the RLP family.</text>
</comment>
<evidence type="ECO:0000256" key="3">
    <source>
        <dbReference type="ARBA" id="ARBA00022475"/>
    </source>
</evidence>
<keyword evidence="6" id="KW-0677">Repeat</keyword>
<keyword evidence="13" id="KW-1185">Reference proteome</keyword>
<evidence type="ECO:0000256" key="4">
    <source>
        <dbReference type="ARBA" id="ARBA00022614"/>
    </source>
</evidence>
<gene>
    <name evidence="12" type="ORF">Ddye_032002</name>
</gene>
<evidence type="ECO:0000256" key="7">
    <source>
        <dbReference type="ARBA" id="ARBA00022989"/>
    </source>
</evidence>
<evidence type="ECO:0000256" key="9">
    <source>
        <dbReference type="ARBA" id="ARBA00023170"/>
    </source>
</evidence>
<dbReference type="AlphaFoldDB" id="A0AAD9TKL2"/>
<name>A0AAD9TKL2_9ROSI</name>
<dbReference type="GO" id="GO:0005886">
    <property type="term" value="C:plasma membrane"/>
    <property type="evidence" value="ECO:0007669"/>
    <property type="project" value="UniProtKB-SubCell"/>
</dbReference>
<accession>A0AAD9TKL2</accession>
<keyword evidence="10" id="KW-0325">Glycoprotein</keyword>
<evidence type="ECO:0000256" key="5">
    <source>
        <dbReference type="ARBA" id="ARBA00022692"/>
    </source>
</evidence>
<dbReference type="InterPro" id="IPR032675">
    <property type="entry name" value="LRR_dom_sf"/>
</dbReference>
<evidence type="ECO:0000256" key="1">
    <source>
        <dbReference type="ARBA" id="ARBA00004251"/>
    </source>
</evidence>
<keyword evidence="5" id="KW-0812">Transmembrane</keyword>
<feature type="domain" description="Disease resistance R13L4/SHOC-2-like LRR" evidence="11">
    <location>
        <begin position="40"/>
        <end position="177"/>
    </location>
</feature>
<evidence type="ECO:0000313" key="13">
    <source>
        <dbReference type="Proteomes" id="UP001280121"/>
    </source>
</evidence>
<dbReference type="PANTHER" id="PTHR27004">
    <property type="entry name" value="RECEPTOR-LIKE PROTEIN 12 ISOFORM X1"/>
    <property type="match status" value="1"/>
</dbReference>